<organism evidence="1">
    <name type="scientific">human gut metagenome</name>
    <dbReference type="NCBI Taxonomy" id="408170"/>
    <lineage>
        <taxon>unclassified sequences</taxon>
        <taxon>metagenomes</taxon>
        <taxon>organismal metagenomes</taxon>
    </lineage>
</organism>
<dbReference type="AlphaFoldDB" id="K1SSP6"/>
<evidence type="ECO:0000313" key="1">
    <source>
        <dbReference type="EMBL" id="EKC63652.1"/>
    </source>
</evidence>
<comment type="caution">
    <text evidence="1">The sequence shown here is derived from an EMBL/GenBank/DDBJ whole genome shotgun (WGS) entry which is preliminary data.</text>
</comment>
<dbReference type="EMBL" id="AJWZ01005052">
    <property type="protein sequence ID" value="EKC63652.1"/>
    <property type="molecule type" value="Genomic_DNA"/>
</dbReference>
<proteinExistence type="predicted"/>
<sequence>IGVLHLYRKEDIMPVTEKKYPDWVQKYRIKGTTVKKKGDSYYLYKRTSRRVKGKKYPQPVDTYIGVITPEGVIQSNKRKVSLTDAEVWEYGFSKAVWELCPDDWKKPLGDDWQDVLSIILLKQSPTSYIQKTRVMKKESDFRYQFAAQTASLSRRIYKKQGIGLEELHQLETIYLVCLDKTEIISKVNEGQRRLLEKIQVALEMC</sequence>
<reference evidence="1" key="1">
    <citation type="journal article" date="2013" name="Environ. Microbiol.">
        <title>Microbiota from the distal guts of lean and obese adolescents exhibit partial functional redundancy besides clear differences in community structure.</title>
        <authorList>
            <person name="Ferrer M."/>
            <person name="Ruiz A."/>
            <person name="Lanza F."/>
            <person name="Haange S.B."/>
            <person name="Oberbach A."/>
            <person name="Till H."/>
            <person name="Bargiela R."/>
            <person name="Campoy C."/>
            <person name="Segura M.T."/>
            <person name="Richter M."/>
            <person name="von Bergen M."/>
            <person name="Seifert J."/>
            <person name="Suarez A."/>
        </authorList>
    </citation>
    <scope>NUCLEOTIDE SEQUENCE</scope>
</reference>
<name>K1SSP6_9ZZZZ</name>
<accession>K1SSP6</accession>
<protein>
    <submittedName>
        <fullName evidence="1">Uncharacterized protein</fullName>
    </submittedName>
</protein>
<gene>
    <name evidence="1" type="ORF">OBE_07352</name>
</gene>
<feature type="non-terminal residue" evidence="1">
    <location>
        <position position="1"/>
    </location>
</feature>